<feature type="compositionally biased region" description="Basic and acidic residues" evidence="1">
    <location>
        <begin position="9"/>
        <end position="21"/>
    </location>
</feature>
<evidence type="ECO:0000313" key="2">
    <source>
        <dbReference type="EMBL" id="MFD1986551.1"/>
    </source>
</evidence>
<feature type="compositionally biased region" description="Basic and acidic residues" evidence="1">
    <location>
        <begin position="28"/>
        <end position="50"/>
    </location>
</feature>
<evidence type="ECO:0000313" key="3">
    <source>
        <dbReference type="Proteomes" id="UP001597405"/>
    </source>
</evidence>
<feature type="region of interest" description="Disordered" evidence="1">
    <location>
        <begin position="1"/>
        <end position="50"/>
    </location>
</feature>
<sequence>MNNPPNNKTADDEQRFNETLKRMLKTPPDPKHKETKSDERREPEAKKPKS</sequence>
<evidence type="ECO:0000256" key="1">
    <source>
        <dbReference type="SAM" id="MobiDB-lite"/>
    </source>
</evidence>
<reference evidence="3" key="1">
    <citation type="journal article" date="2019" name="Int. J. Syst. Evol. Microbiol.">
        <title>The Global Catalogue of Microorganisms (GCM) 10K type strain sequencing project: providing services to taxonomists for standard genome sequencing and annotation.</title>
        <authorList>
            <consortium name="The Broad Institute Genomics Platform"/>
            <consortium name="The Broad Institute Genome Sequencing Center for Infectious Disease"/>
            <person name="Wu L."/>
            <person name="Ma J."/>
        </authorList>
    </citation>
    <scope>NUCLEOTIDE SEQUENCE [LARGE SCALE GENOMIC DNA]</scope>
    <source>
        <strain evidence="3">CGMCC 1.16225</strain>
    </source>
</reference>
<organism evidence="2 3">
    <name type="scientific">Mesorhizobium newzealandense</name>
    <dbReference type="NCBI Taxonomy" id="1300302"/>
    <lineage>
        <taxon>Bacteria</taxon>
        <taxon>Pseudomonadati</taxon>
        <taxon>Pseudomonadota</taxon>
        <taxon>Alphaproteobacteria</taxon>
        <taxon>Hyphomicrobiales</taxon>
        <taxon>Phyllobacteriaceae</taxon>
        <taxon>Mesorhizobium</taxon>
    </lineage>
</organism>
<dbReference type="RefSeq" id="WP_379103821.1">
    <property type="nucleotide sequence ID" value="NZ_JBHUGZ010000019.1"/>
</dbReference>
<proteinExistence type="predicted"/>
<name>A0ABW4UHC5_9HYPH</name>
<dbReference type="Proteomes" id="UP001597405">
    <property type="component" value="Unassembled WGS sequence"/>
</dbReference>
<keyword evidence="3" id="KW-1185">Reference proteome</keyword>
<gene>
    <name evidence="2" type="ORF">ACFSOZ_29355</name>
</gene>
<comment type="caution">
    <text evidence="2">The sequence shown here is derived from an EMBL/GenBank/DDBJ whole genome shotgun (WGS) entry which is preliminary data.</text>
</comment>
<dbReference type="EMBL" id="JBHUGZ010000019">
    <property type="protein sequence ID" value="MFD1986551.1"/>
    <property type="molecule type" value="Genomic_DNA"/>
</dbReference>
<protein>
    <submittedName>
        <fullName evidence="2">Uncharacterized protein</fullName>
    </submittedName>
</protein>
<accession>A0ABW4UHC5</accession>